<proteinExistence type="inferred from homology"/>
<evidence type="ECO:0000256" key="1">
    <source>
        <dbReference type="ARBA" id="ARBA00004811"/>
    </source>
</evidence>
<feature type="binding site" evidence="7">
    <location>
        <position position="172"/>
    </location>
    <ligand>
        <name>3-phosphoshikimate</name>
        <dbReference type="ChEBI" id="CHEBI:145989"/>
    </ligand>
</feature>
<dbReference type="AlphaFoldDB" id="A0A5C1QMD1"/>
<dbReference type="NCBIfam" id="TIGR01356">
    <property type="entry name" value="aroA"/>
    <property type="match status" value="1"/>
</dbReference>
<keyword evidence="5 7" id="KW-0057">Aromatic amino acid biosynthesis</keyword>
<dbReference type="InterPro" id="IPR001986">
    <property type="entry name" value="Enolpyruvate_Tfrase_dom"/>
</dbReference>
<feature type="binding site" evidence="7">
    <location>
        <position position="173"/>
    </location>
    <ligand>
        <name>3-phosphoshikimate</name>
        <dbReference type="ChEBI" id="CHEBI:145989"/>
    </ligand>
</feature>
<protein>
    <recommendedName>
        <fullName evidence="7">3-phosphoshikimate 1-carboxyvinyltransferase</fullName>
        <ecNumber evidence="7">2.5.1.19</ecNumber>
    </recommendedName>
    <alternativeName>
        <fullName evidence="7">5-enolpyruvylshikimate-3-phosphate synthase</fullName>
        <shortName evidence="7">EPSP synthase</shortName>
        <shortName evidence="7">EPSPS</shortName>
    </alternativeName>
</protein>
<evidence type="ECO:0000256" key="5">
    <source>
        <dbReference type="ARBA" id="ARBA00023141"/>
    </source>
</evidence>
<dbReference type="GO" id="GO:0003866">
    <property type="term" value="F:3-phosphoshikimate 1-carboxyvinyltransferase activity"/>
    <property type="evidence" value="ECO:0007669"/>
    <property type="project" value="UniProtKB-UniRule"/>
</dbReference>
<dbReference type="CDD" id="cd01556">
    <property type="entry name" value="EPSP_synthase"/>
    <property type="match status" value="1"/>
</dbReference>
<comment type="catalytic activity">
    <reaction evidence="6">
        <text>3-phosphoshikimate + phosphoenolpyruvate = 5-O-(1-carboxyvinyl)-3-phosphoshikimate + phosphate</text>
        <dbReference type="Rhea" id="RHEA:21256"/>
        <dbReference type="ChEBI" id="CHEBI:43474"/>
        <dbReference type="ChEBI" id="CHEBI:57701"/>
        <dbReference type="ChEBI" id="CHEBI:58702"/>
        <dbReference type="ChEBI" id="CHEBI:145989"/>
        <dbReference type="EC" id="2.5.1.19"/>
    </reaction>
    <physiologicalReaction direction="left-to-right" evidence="6">
        <dbReference type="Rhea" id="RHEA:21257"/>
    </physiologicalReaction>
</comment>
<dbReference type="GO" id="GO:0005737">
    <property type="term" value="C:cytoplasm"/>
    <property type="evidence" value="ECO:0007669"/>
    <property type="project" value="UniProtKB-SubCell"/>
</dbReference>
<feature type="binding site" evidence="7">
    <location>
        <position position="100"/>
    </location>
    <ligand>
        <name>phosphoenolpyruvate</name>
        <dbReference type="ChEBI" id="CHEBI:58702"/>
    </ligand>
</feature>
<feature type="binding site" evidence="7">
    <location>
        <position position="343"/>
    </location>
    <ligand>
        <name>3-phosphoshikimate</name>
        <dbReference type="ChEBI" id="CHEBI:145989"/>
    </ligand>
</feature>
<dbReference type="GO" id="GO:0009073">
    <property type="term" value="P:aromatic amino acid family biosynthetic process"/>
    <property type="evidence" value="ECO:0007669"/>
    <property type="project" value="UniProtKB-KW"/>
</dbReference>
<evidence type="ECO:0000256" key="6">
    <source>
        <dbReference type="ARBA" id="ARBA00044633"/>
    </source>
</evidence>
<dbReference type="RefSeq" id="WP_149487297.1">
    <property type="nucleotide sequence ID" value="NZ_CP036150.1"/>
</dbReference>
<dbReference type="KEGG" id="ock:EXM22_14995"/>
<evidence type="ECO:0000256" key="2">
    <source>
        <dbReference type="ARBA" id="ARBA00009948"/>
    </source>
</evidence>
<feature type="binding site" evidence="7">
    <location>
        <position position="171"/>
    </location>
    <ligand>
        <name>3-phosphoshikimate</name>
        <dbReference type="ChEBI" id="CHEBI:145989"/>
    </ligand>
</feature>
<feature type="binding site" evidence="7">
    <location>
        <position position="339"/>
    </location>
    <ligand>
        <name>3-phosphoshikimate</name>
        <dbReference type="ChEBI" id="CHEBI:145989"/>
    </ligand>
</feature>
<comment type="caution">
    <text evidence="7">Lacks conserved residue(s) required for the propagation of feature annotation.</text>
</comment>
<keyword evidence="4 7" id="KW-0808">Transferase</keyword>
<dbReference type="EMBL" id="CP036150">
    <property type="protein sequence ID" value="QEN09223.1"/>
    <property type="molecule type" value="Genomic_DNA"/>
</dbReference>
<dbReference type="GO" id="GO:0008652">
    <property type="term" value="P:amino acid biosynthetic process"/>
    <property type="evidence" value="ECO:0007669"/>
    <property type="project" value="UniProtKB-KW"/>
</dbReference>
<feature type="binding site" evidence="7">
    <location>
        <position position="316"/>
    </location>
    <ligand>
        <name>3-phosphoshikimate</name>
        <dbReference type="ChEBI" id="CHEBI:145989"/>
    </ligand>
</feature>
<sequence>MNTVTLSGLENPTDGPIPLKGNIKIPASKSHTIRALLIASLAEGTSRIRNPLYSDDTLSCLKACRKLGAHIEDRDYGWEVLSPIPRNQNKEIHINVGNSGTSLYLLTAIAAALGPRVSFDGDEQIRSRSAANLLKALEDLGATVLSSPGGCAPYSVQGPLMGGETSISCPTSQYLSALLLAAPLLPSSNNSTLIRVPLLMEQPYAEMTLKWMEERGISWKQEGMKEFQILGAQAYQPFDASIAADFSSATFFFCAAAISRSPLTLTGLDMKDSQGDKAVLNYLESMGCRFEHSLDGIQVIPEALNGRVLDLNDTPDALPAMAVTACYARGETRIVNVPQARMKETDRIAVMTAELKKMGADIQETPEGMIIQGSPLHGARLNGHGDHRVVMSLALASLGALGNTQIETADAVNITYPGFFKQLETLKEEAR</sequence>
<feature type="binding site" evidence="7">
    <location>
        <position position="30"/>
    </location>
    <ligand>
        <name>3-phosphoshikimate</name>
        <dbReference type="ChEBI" id="CHEBI:145989"/>
    </ligand>
</feature>
<dbReference type="InterPro" id="IPR013792">
    <property type="entry name" value="RNA3'P_cycl/enolpyr_Trfase_a/b"/>
</dbReference>
<feature type="binding site" evidence="7">
    <location>
        <position position="128"/>
    </location>
    <ligand>
        <name>phosphoenolpyruvate</name>
        <dbReference type="ChEBI" id="CHEBI:58702"/>
    </ligand>
</feature>
<feature type="binding site" evidence="7">
    <location>
        <position position="173"/>
    </location>
    <ligand>
        <name>phosphoenolpyruvate</name>
        <dbReference type="ChEBI" id="CHEBI:58702"/>
    </ligand>
</feature>
<keyword evidence="3 7" id="KW-0028">Amino-acid biosynthesis</keyword>
<comment type="subunit">
    <text evidence="7">Monomer.</text>
</comment>
<dbReference type="EC" id="2.5.1.19" evidence="7"/>
<feature type="binding site" evidence="7">
    <location>
        <position position="347"/>
    </location>
    <ligand>
        <name>phosphoenolpyruvate</name>
        <dbReference type="ChEBI" id="CHEBI:58702"/>
    </ligand>
</feature>
<dbReference type="GO" id="GO:0009423">
    <property type="term" value="P:chorismate biosynthetic process"/>
    <property type="evidence" value="ECO:0007669"/>
    <property type="project" value="UniProtKB-UniRule"/>
</dbReference>
<evidence type="ECO:0000259" key="8">
    <source>
        <dbReference type="Pfam" id="PF00275"/>
    </source>
</evidence>
<dbReference type="InterPro" id="IPR023193">
    <property type="entry name" value="EPSP_synthase_CS"/>
</dbReference>
<evidence type="ECO:0000256" key="3">
    <source>
        <dbReference type="ARBA" id="ARBA00022605"/>
    </source>
</evidence>
<dbReference type="PROSITE" id="PS00885">
    <property type="entry name" value="EPSP_SYNTHASE_2"/>
    <property type="match status" value="1"/>
</dbReference>
<dbReference type="HAMAP" id="MF_00210">
    <property type="entry name" value="EPSP_synth"/>
    <property type="match status" value="1"/>
</dbReference>
<dbReference type="Pfam" id="PF00275">
    <property type="entry name" value="EPSP_synthase"/>
    <property type="match status" value="1"/>
</dbReference>
<dbReference type="InterPro" id="IPR036968">
    <property type="entry name" value="Enolpyruvate_Tfrase_sf"/>
</dbReference>
<dbReference type="Proteomes" id="UP000324209">
    <property type="component" value="Chromosome"/>
</dbReference>
<keyword evidence="10" id="KW-1185">Reference proteome</keyword>
<feature type="binding site" evidence="7">
    <location>
        <position position="388"/>
    </location>
    <ligand>
        <name>phosphoenolpyruvate</name>
        <dbReference type="ChEBI" id="CHEBI:58702"/>
    </ligand>
</feature>
<comment type="subcellular location">
    <subcellularLocation>
        <location evidence="7">Cytoplasm</location>
    </subcellularLocation>
</comment>
<evidence type="ECO:0000313" key="10">
    <source>
        <dbReference type="Proteomes" id="UP000324209"/>
    </source>
</evidence>
<evidence type="ECO:0000256" key="7">
    <source>
        <dbReference type="HAMAP-Rule" id="MF_00210"/>
    </source>
</evidence>
<dbReference type="PANTHER" id="PTHR21090:SF5">
    <property type="entry name" value="PENTAFUNCTIONAL AROM POLYPEPTIDE"/>
    <property type="match status" value="1"/>
</dbReference>
<dbReference type="Gene3D" id="3.65.10.10">
    <property type="entry name" value="Enolpyruvate transferase domain"/>
    <property type="match status" value="2"/>
</dbReference>
<dbReference type="OrthoDB" id="9809920at2"/>
<comment type="pathway">
    <text evidence="1 7">Metabolic intermediate biosynthesis; chorismate biosynthesis; chorismate from D-erythrose 4-phosphate and phosphoenolpyruvate: step 6/7.</text>
</comment>
<feature type="binding site" evidence="7">
    <location>
        <position position="34"/>
    </location>
    <ligand>
        <name>3-phosphoshikimate</name>
        <dbReference type="ChEBI" id="CHEBI:145989"/>
    </ligand>
</feature>
<dbReference type="UniPathway" id="UPA00053">
    <property type="reaction ID" value="UER00089"/>
</dbReference>
<dbReference type="PANTHER" id="PTHR21090">
    <property type="entry name" value="AROM/DEHYDROQUINATE SYNTHASE"/>
    <property type="match status" value="1"/>
</dbReference>
<dbReference type="SUPFAM" id="SSF55205">
    <property type="entry name" value="EPT/RTPC-like"/>
    <property type="match status" value="1"/>
</dbReference>
<feature type="binding site" evidence="7">
    <location>
        <position position="29"/>
    </location>
    <ligand>
        <name>phosphoenolpyruvate</name>
        <dbReference type="ChEBI" id="CHEBI:58702"/>
    </ligand>
</feature>
<accession>A0A5C1QMD1</accession>
<name>A0A5C1QMD1_9SPIO</name>
<feature type="active site" description="Proton acceptor" evidence="7">
    <location>
        <position position="316"/>
    </location>
</feature>
<gene>
    <name evidence="7 9" type="primary">aroA</name>
    <name evidence="9" type="ORF">EXM22_14995</name>
</gene>
<evidence type="ECO:0000256" key="4">
    <source>
        <dbReference type="ARBA" id="ARBA00022679"/>
    </source>
</evidence>
<dbReference type="InterPro" id="IPR006264">
    <property type="entry name" value="EPSP_synthase"/>
</dbReference>
<feature type="binding site" evidence="7">
    <location>
        <position position="29"/>
    </location>
    <ligand>
        <name>3-phosphoshikimate</name>
        <dbReference type="ChEBI" id="CHEBI:145989"/>
    </ligand>
</feature>
<feature type="domain" description="Enolpyruvate transferase" evidence="8">
    <location>
        <begin position="15"/>
        <end position="423"/>
    </location>
</feature>
<reference evidence="9 10" key="1">
    <citation type="submission" date="2019-02" db="EMBL/GenBank/DDBJ databases">
        <title>Complete Genome Sequence and Methylome Analysis of free living Spirochaetas.</title>
        <authorList>
            <person name="Fomenkov A."/>
            <person name="Dubinina G."/>
            <person name="Leshcheva N."/>
            <person name="Mikheeva N."/>
            <person name="Grabovich M."/>
            <person name="Vincze T."/>
            <person name="Roberts R.J."/>
        </authorList>
    </citation>
    <scope>NUCLEOTIDE SEQUENCE [LARGE SCALE GENOMIC DNA]</scope>
    <source>
        <strain evidence="9 10">K2</strain>
    </source>
</reference>
<comment type="function">
    <text evidence="7">Catalyzes the transfer of the enolpyruvyl moiety of phosphoenolpyruvate (PEP) to the 5-hydroxyl of shikimate-3-phosphate (S3P) to produce enolpyruvyl shikimate-3-phosphate and inorganic phosphate.</text>
</comment>
<keyword evidence="7" id="KW-0963">Cytoplasm</keyword>
<organism evidence="9 10">
    <name type="scientific">Oceanispirochaeta crateris</name>
    <dbReference type="NCBI Taxonomy" id="2518645"/>
    <lineage>
        <taxon>Bacteria</taxon>
        <taxon>Pseudomonadati</taxon>
        <taxon>Spirochaetota</taxon>
        <taxon>Spirochaetia</taxon>
        <taxon>Spirochaetales</taxon>
        <taxon>Spirochaetaceae</taxon>
        <taxon>Oceanispirochaeta</taxon>
    </lineage>
</organism>
<comment type="similarity">
    <text evidence="2 7">Belongs to the EPSP synthase family.</text>
</comment>
<dbReference type="PIRSF" id="PIRSF000505">
    <property type="entry name" value="EPSPS"/>
    <property type="match status" value="1"/>
</dbReference>
<evidence type="ECO:0000313" key="9">
    <source>
        <dbReference type="EMBL" id="QEN09223.1"/>
    </source>
</evidence>